<evidence type="ECO:0000313" key="2">
    <source>
        <dbReference type="EMBL" id="ALL12191.1"/>
    </source>
</evidence>
<evidence type="ECO:0000259" key="1">
    <source>
        <dbReference type="Pfam" id="PF01738"/>
    </source>
</evidence>
<accession>A0A0P0NW35</accession>
<dbReference type="AlphaFoldDB" id="A0A0P0NW35"/>
<dbReference type="OrthoDB" id="9771666at2"/>
<dbReference type="Pfam" id="PF01738">
    <property type="entry name" value="DLH"/>
    <property type="match status" value="1"/>
</dbReference>
<dbReference type="InterPro" id="IPR029058">
    <property type="entry name" value="AB_hydrolase_fold"/>
</dbReference>
<sequence length="227" mass="24130">MTDHNLTLTAGHDGFAFSAAHAPARGPRRGGVIVIQEIFGLDRYVHEDVARWSELGFEVVAPSMFDRQEQGFVADHEPAGFEAGVRYAKANGPENAMGDVQACIDFLAPRGPVFVVGYCYGGTMAWLAAARCKGLSAAASYYGGQVAGMAKFALSCPVIVHLGRKDGHIPADEVQAAIAAAHPEVPVHIYEASGHGFNNDGRPESDLTDAQLARRRTLDLFLAHGAA</sequence>
<dbReference type="PANTHER" id="PTHR46623:SF6">
    <property type="entry name" value="ALPHA_BETA-HYDROLASES SUPERFAMILY PROTEIN"/>
    <property type="match status" value="1"/>
</dbReference>
<name>A0A0P0NW35_9CAUL</name>
<dbReference type="STRING" id="69395.AQ619_01775"/>
<feature type="domain" description="Dienelactone hydrolase" evidence="1">
    <location>
        <begin position="19"/>
        <end position="222"/>
    </location>
</feature>
<reference evidence="2 3" key="1">
    <citation type="submission" date="2015-10" db="EMBL/GenBank/DDBJ databases">
        <title>Conservation of the essential genome among Caulobacter and Brevundimonas species.</title>
        <authorList>
            <person name="Scott D."/>
            <person name="Ely B."/>
        </authorList>
    </citation>
    <scope>NUCLEOTIDE SEQUENCE [LARGE SCALE GENOMIC DNA]</scope>
    <source>
        <strain evidence="2 3">CB4</strain>
    </source>
</reference>
<keyword evidence="2" id="KW-0378">Hydrolase</keyword>
<dbReference type="InterPro" id="IPR051049">
    <property type="entry name" value="Dienelactone_hydrolase-like"/>
</dbReference>
<evidence type="ECO:0000313" key="3">
    <source>
        <dbReference type="Proteomes" id="UP000056905"/>
    </source>
</evidence>
<dbReference type="Gene3D" id="3.40.50.1820">
    <property type="entry name" value="alpha/beta hydrolase"/>
    <property type="match status" value="1"/>
</dbReference>
<dbReference type="KEGG" id="chq:AQ619_01775"/>
<dbReference type="RefSeq" id="WP_062143421.1">
    <property type="nucleotide sequence ID" value="NZ_CP013002.1"/>
</dbReference>
<keyword evidence="3" id="KW-1185">Reference proteome</keyword>
<dbReference type="Proteomes" id="UP000056905">
    <property type="component" value="Chromosome"/>
</dbReference>
<dbReference type="SUPFAM" id="SSF53474">
    <property type="entry name" value="alpha/beta-Hydrolases"/>
    <property type="match status" value="1"/>
</dbReference>
<dbReference type="InterPro" id="IPR002925">
    <property type="entry name" value="Dienelactn_hydro"/>
</dbReference>
<dbReference type="EMBL" id="CP013002">
    <property type="protein sequence ID" value="ALL12191.1"/>
    <property type="molecule type" value="Genomic_DNA"/>
</dbReference>
<organism evidence="2 3">
    <name type="scientific">Caulobacter henricii</name>
    <dbReference type="NCBI Taxonomy" id="69395"/>
    <lineage>
        <taxon>Bacteria</taxon>
        <taxon>Pseudomonadati</taxon>
        <taxon>Pseudomonadota</taxon>
        <taxon>Alphaproteobacteria</taxon>
        <taxon>Caulobacterales</taxon>
        <taxon>Caulobacteraceae</taxon>
        <taxon>Caulobacter</taxon>
    </lineage>
</organism>
<dbReference type="PANTHER" id="PTHR46623">
    <property type="entry name" value="CARBOXYMETHYLENEBUTENOLIDASE-RELATED"/>
    <property type="match status" value="1"/>
</dbReference>
<dbReference type="GO" id="GO:0016787">
    <property type="term" value="F:hydrolase activity"/>
    <property type="evidence" value="ECO:0007669"/>
    <property type="project" value="UniProtKB-KW"/>
</dbReference>
<protein>
    <submittedName>
        <fullName evidence="2">Dienelactone hydrolase</fullName>
    </submittedName>
</protein>
<gene>
    <name evidence="2" type="ORF">AQ619_01775</name>
</gene>
<proteinExistence type="predicted"/>